<keyword evidence="7" id="KW-0547">Nucleotide-binding</keyword>
<keyword evidence="12" id="KW-0811">Translocation</keyword>
<keyword evidence="8" id="KW-0067">ATP-binding</keyword>
<dbReference type="HAMAP" id="MF_01382">
    <property type="entry name" value="SecA"/>
    <property type="match status" value="1"/>
</dbReference>
<dbReference type="GO" id="GO:0005886">
    <property type="term" value="C:plasma membrane"/>
    <property type="evidence" value="ECO:0007669"/>
    <property type="project" value="UniProtKB-SubCell"/>
</dbReference>
<dbReference type="SMART" id="SM00957">
    <property type="entry name" value="SecA_DEAD"/>
    <property type="match status" value="1"/>
</dbReference>
<gene>
    <name evidence="18" type="ORF">MGWOODY_Mmi1305</name>
</gene>
<dbReference type="PROSITE" id="PS51196">
    <property type="entry name" value="SECA_MOTOR_DEAD"/>
    <property type="match status" value="1"/>
</dbReference>
<dbReference type="GO" id="GO:0006605">
    <property type="term" value="P:protein targeting"/>
    <property type="evidence" value="ECO:0007669"/>
    <property type="project" value="InterPro"/>
</dbReference>
<feature type="domain" description="Helicase C-terminal" evidence="16">
    <location>
        <begin position="652"/>
        <end position="821"/>
    </location>
</feature>
<evidence type="ECO:0000259" key="17">
    <source>
        <dbReference type="PROSITE" id="PS51196"/>
    </source>
</evidence>
<dbReference type="Gene3D" id="1.10.940.10">
    <property type="entry name" value="NusB-like"/>
    <property type="match status" value="1"/>
</dbReference>
<dbReference type="Pfam" id="PF21090">
    <property type="entry name" value="P-loop_SecA"/>
    <property type="match status" value="2"/>
</dbReference>
<keyword evidence="18" id="KW-0378">Hydrolase</keyword>
<dbReference type="SMART" id="SM00958">
    <property type="entry name" value="SecA_PP_bind"/>
    <property type="match status" value="1"/>
</dbReference>
<dbReference type="SUPFAM" id="SSF52540">
    <property type="entry name" value="P-loop containing nucleoside triphosphate hydrolases"/>
    <property type="match status" value="2"/>
</dbReference>
<evidence type="ECO:0000256" key="5">
    <source>
        <dbReference type="ARBA" id="ARBA00022475"/>
    </source>
</evidence>
<dbReference type="GO" id="GO:0006886">
    <property type="term" value="P:intracellular protein transport"/>
    <property type="evidence" value="ECO:0007669"/>
    <property type="project" value="InterPro"/>
</dbReference>
<dbReference type="NCBIfam" id="TIGR00963">
    <property type="entry name" value="secA"/>
    <property type="match status" value="1"/>
</dbReference>
<dbReference type="PROSITE" id="PS01312">
    <property type="entry name" value="SECA"/>
    <property type="match status" value="1"/>
</dbReference>
<dbReference type="AlphaFoldDB" id="A0A160VFJ1"/>
<dbReference type="Pfam" id="PF07517">
    <property type="entry name" value="SecA_DEAD"/>
    <property type="match status" value="1"/>
</dbReference>
<dbReference type="Gene3D" id="3.40.50.300">
    <property type="entry name" value="P-loop containing nucleotide triphosphate hydrolases"/>
    <property type="match status" value="3"/>
</dbReference>
<evidence type="ECO:0000313" key="18">
    <source>
        <dbReference type="EMBL" id="CUV09386.1"/>
    </source>
</evidence>
<dbReference type="PANTHER" id="PTHR30612:SF0">
    <property type="entry name" value="CHLOROPLAST PROTEIN-TRANSPORTING ATPASE"/>
    <property type="match status" value="1"/>
</dbReference>
<dbReference type="InterPro" id="IPR027417">
    <property type="entry name" value="P-loop_NTPase"/>
</dbReference>
<evidence type="ECO:0000256" key="14">
    <source>
        <dbReference type="SAM" id="MobiDB-lite"/>
    </source>
</evidence>
<dbReference type="InterPro" id="IPR044722">
    <property type="entry name" value="SecA_SF2_C"/>
</dbReference>
<keyword evidence="9" id="KW-0694">RNA-binding</keyword>
<dbReference type="InterPro" id="IPR011115">
    <property type="entry name" value="SecA_DEAD"/>
</dbReference>
<sequence length="1106" mass="125750">MDNKEWCEGQIKSRLKNWEFDRVALLDRLLLCVAISEICFVDDVPPKVSISEAIEIAKQYSTEESSSFVNGVLDNVYKTIAKETEKRLMIQNLVKKVFGSRSDREMKQLMPMVDDINQLAENLLSKSDDELKVRTQGLKATVIAAREAAEEKAANDISDKDEAKKFILKAEHDQLEEILPEAFAMVKETCRRMCGSNWKVVGRELSWEMVPYDVQILGGIILHRGNVAEMKTGEGKTLVAAFPIYLNALTGRGVQLITVNDYLAQRDAEWMGEIYKRLGLTVGFILNNMTPDQRRESYNCDITYGTNNEFGFDYLRDNMSLQKEDQVQRGHAYAIVDEVDSVLIDEARTPLIISGAVDAPVDTSFMDLRPLVQNLVKKQKALISQIVSEGEIHMNEGKDKEAGYKLLQALRGMPKHPKVMKIFQEGGTKKLAHQVESEFMRDKKLHEVDEDLFFSIEEKSHVIDITEKGRNALAPDNPETFVIPDLGEMLHDIDDNDSISKLEKDKEKEKAHQIHADRSGRIHNMTQLLRAFTLYEKDVEYVVQNGRVQIVDEFTGRILSGRRYSDGLHQALEAKENVTVERETQTLATITIQNYFRMYDKLAGMTGTAETEAEEFGAIYNLDVIVIPTHQPIVRDDRDDLIYKTTREKYNAVIEEIAECHHKGQPSLVGTISVEASELMSRMLKRRNIPHNVLNAKQHASEAEIVARAGQTGAVTIATNMAGRGTDIKLGEGIKDLGGLHIIGTERHESRRIDLQLRGRSGRQGDSGSSVFYLSLEDDLMRLFNSERIASIMDRLGAEEGEVITAKMVSRAIENAQKKVEQRNYGIRKHLLEYDDVMNQQRQVVYDIRNQALKEEDISDSVLEMVDEYIDDELSNLEDTDPQNWEWDNIKQNFSSHLLVDISSEAVQEAKGNNDISIEDVRNFILNQAKEVYQTRESLLPAEVMRGFEKFVVLRSIDEKWKDHLYAMDQLREGINLRAYGQKNPLLEYKSEGFQMFQEMMIDTTETTVQRLYRTQIQGMDSAPQMPVSRTRNVQAQHDESTGMGFSSPSMQEQAAESSGAAKQPIKVDEKIGRNEKIKLVSPSGKKIEVKYKKIQQYLNQGYTQA</sequence>
<dbReference type="PRINTS" id="PR00906">
    <property type="entry name" value="SECA"/>
</dbReference>
<keyword evidence="5" id="KW-1003">Cell membrane</keyword>
<reference evidence="18" key="1">
    <citation type="submission" date="2015-10" db="EMBL/GenBank/DDBJ databases">
        <authorList>
            <person name="Gilbert D.G."/>
        </authorList>
    </citation>
    <scope>NUCLEOTIDE SEQUENCE</scope>
</reference>
<dbReference type="Gene3D" id="3.90.1440.10">
    <property type="entry name" value="SecA, preprotein cross-linking domain"/>
    <property type="match status" value="1"/>
</dbReference>
<keyword evidence="13" id="KW-0472">Membrane</keyword>
<dbReference type="PROSITE" id="PS51194">
    <property type="entry name" value="HELICASE_CTER"/>
    <property type="match status" value="1"/>
</dbReference>
<evidence type="ECO:0000256" key="4">
    <source>
        <dbReference type="ARBA" id="ARBA00022448"/>
    </source>
</evidence>
<evidence type="ECO:0000256" key="3">
    <source>
        <dbReference type="ARBA" id="ARBA00007650"/>
    </source>
</evidence>
<protein>
    <submittedName>
        <fullName evidence="18">Protein export cytoplasm protein SecA ATPase RNA helicase (TC 3.A.5.1.1)</fullName>
    </submittedName>
</protein>
<evidence type="ECO:0000256" key="12">
    <source>
        <dbReference type="ARBA" id="ARBA00023010"/>
    </source>
</evidence>
<dbReference type="CDD" id="cd18803">
    <property type="entry name" value="SF2_C_secA"/>
    <property type="match status" value="1"/>
</dbReference>
<accession>A0A160VFJ1</accession>
<dbReference type="FunFam" id="3.40.50.300:FF:000694">
    <property type="entry name" value="Preprotein translocase subunit SecA"/>
    <property type="match status" value="1"/>
</dbReference>
<evidence type="ECO:0000256" key="11">
    <source>
        <dbReference type="ARBA" id="ARBA00022967"/>
    </source>
</evidence>
<dbReference type="InterPro" id="IPR001650">
    <property type="entry name" value="Helicase_C-like"/>
</dbReference>
<evidence type="ECO:0000256" key="13">
    <source>
        <dbReference type="ARBA" id="ARBA00023136"/>
    </source>
</evidence>
<dbReference type="Pfam" id="PF07516">
    <property type="entry name" value="SecA_SW"/>
    <property type="match status" value="1"/>
</dbReference>
<feature type="domain" description="Helicase ATP-binding" evidence="15">
    <location>
        <begin position="217"/>
        <end position="375"/>
    </location>
</feature>
<dbReference type="GO" id="GO:0043952">
    <property type="term" value="P:protein transport by the Sec complex"/>
    <property type="evidence" value="ECO:0007669"/>
    <property type="project" value="TreeGrafter"/>
</dbReference>
<name>A0A160VFJ1_9ZZZZ</name>
<evidence type="ECO:0000259" key="15">
    <source>
        <dbReference type="PROSITE" id="PS51192"/>
    </source>
</evidence>
<dbReference type="InterPro" id="IPR006027">
    <property type="entry name" value="NusB_RsmB_TIM44"/>
</dbReference>
<comment type="similarity">
    <text evidence="3">Belongs to the SecA family.</text>
</comment>
<dbReference type="InterPro" id="IPR035926">
    <property type="entry name" value="NusB-like_sf"/>
</dbReference>
<feature type="compositionally biased region" description="Polar residues" evidence="14">
    <location>
        <begin position="1044"/>
        <end position="1057"/>
    </location>
</feature>
<proteinExistence type="inferred from homology"/>
<dbReference type="SUPFAM" id="SSF48013">
    <property type="entry name" value="NusB-like"/>
    <property type="match status" value="1"/>
</dbReference>
<dbReference type="InterPro" id="IPR014018">
    <property type="entry name" value="SecA_motor_DEAD"/>
</dbReference>
<dbReference type="InterPro" id="IPR036670">
    <property type="entry name" value="SecA_X-link_sf"/>
</dbReference>
<organism evidence="18">
    <name type="scientific">hydrothermal vent metagenome</name>
    <dbReference type="NCBI Taxonomy" id="652676"/>
    <lineage>
        <taxon>unclassified sequences</taxon>
        <taxon>metagenomes</taxon>
        <taxon>ecological metagenomes</taxon>
    </lineage>
</organism>
<dbReference type="GO" id="GO:0005829">
    <property type="term" value="C:cytosol"/>
    <property type="evidence" value="ECO:0007669"/>
    <property type="project" value="TreeGrafter"/>
</dbReference>
<dbReference type="InterPro" id="IPR036266">
    <property type="entry name" value="SecA_Wing/Scaffold_sf"/>
</dbReference>
<dbReference type="CDD" id="cd17928">
    <property type="entry name" value="DEXDc_SecA"/>
    <property type="match status" value="1"/>
</dbReference>
<dbReference type="GO" id="GO:0003723">
    <property type="term" value="F:RNA binding"/>
    <property type="evidence" value="ECO:0007669"/>
    <property type="project" value="UniProtKB-KW"/>
</dbReference>
<dbReference type="InterPro" id="IPR014001">
    <property type="entry name" value="Helicase_ATP-bd"/>
</dbReference>
<dbReference type="GO" id="GO:0004386">
    <property type="term" value="F:helicase activity"/>
    <property type="evidence" value="ECO:0007669"/>
    <property type="project" value="UniProtKB-KW"/>
</dbReference>
<dbReference type="PROSITE" id="PS51192">
    <property type="entry name" value="HELICASE_ATP_BIND_1"/>
    <property type="match status" value="1"/>
</dbReference>
<comment type="subcellular location">
    <subcellularLocation>
        <location evidence="1">Cell membrane</location>
        <topology evidence="1">Peripheral membrane protein</topology>
    </subcellularLocation>
    <subcellularLocation>
        <location evidence="2">Cytoplasm</location>
    </subcellularLocation>
</comment>
<evidence type="ECO:0000256" key="7">
    <source>
        <dbReference type="ARBA" id="ARBA00022741"/>
    </source>
</evidence>
<feature type="domain" description="SecA family profile" evidence="17">
    <location>
        <begin position="91"/>
        <end position="805"/>
    </location>
</feature>
<dbReference type="Pfam" id="PF01029">
    <property type="entry name" value="NusB"/>
    <property type="match status" value="1"/>
</dbReference>
<keyword evidence="18" id="KW-0347">Helicase</keyword>
<evidence type="ECO:0000256" key="10">
    <source>
        <dbReference type="ARBA" id="ARBA00022927"/>
    </source>
</evidence>
<evidence type="ECO:0000256" key="8">
    <source>
        <dbReference type="ARBA" id="ARBA00022840"/>
    </source>
</evidence>
<dbReference type="PANTHER" id="PTHR30612">
    <property type="entry name" value="SECA INNER MEMBRANE COMPONENT OF SEC PROTEIN SECRETION SYSTEM"/>
    <property type="match status" value="1"/>
</dbReference>
<dbReference type="GO" id="GO:0005524">
    <property type="term" value="F:ATP binding"/>
    <property type="evidence" value="ECO:0007669"/>
    <property type="project" value="UniProtKB-KW"/>
</dbReference>
<dbReference type="Gene3D" id="1.10.3060.10">
    <property type="entry name" value="Helical scaffold and wing domains of SecA"/>
    <property type="match status" value="1"/>
</dbReference>
<dbReference type="GO" id="GO:0006355">
    <property type="term" value="P:regulation of DNA-templated transcription"/>
    <property type="evidence" value="ECO:0007669"/>
    <property type="project" value="InterPro"/>
</dbReference>
<dbReference type="Pfam" id="PF01043">
    <property type="entry name" value="SecA_PP_bind"/>
    <property type="match status" value="1"/>
</dbReference>
<dbReference type="GO" id="GO:0017038">
    <property type="term" value="P:protein import"/>
    <property type="evidence" value="ECO:0007669"/>
    <property type="project" value="InterPro"/>
</dbReference>
<dbReference type="SUPFAM" id="SSF81886">
    <property type="entry name" value="Helical scaffold and wing domains of SecA"/>
    <property type="match status" value="1"/>
</dbReference>
<keyword evidence="4" id="KW-0813">Transport</keyword>
<evidence type="ECO:0000256" key="2">
    <source>
        <dbReference type="ARBA" id="ARBA00004496"/>
    </source>
</evidence>
<keyword evidence="11" id="KW-1278">Translocase</keyword>
<evidence type="ECO:0000259" key="16">
    <source>
        <dbReference type="PROSITE" id="PS51194"/>
    </source>
</evidence>
<dbReference type="GO" id="GO:0031522">
    <property type="term" value="C:cell envelope Sec protein transport complex"/>
    <property type="evidence" value="ECO:0007669"/>
    <property type="project" value="TreeGrafter"/>
</dbReference>
<evidence type="ECO:0000256" key="9">
    <source>
        <dbReference type="ARBA" id="ARBA00022884"/>
    </source>
</evidence>
<keyword evidence="10" id="KW-0653">Protein transport</keyword>
<dbReference type="InterPro" id="IPR000185">
    <property type="entry name" value="SecA"/>
</dbReference>
<keyword evidence="6" id="KW-0963">Cytoplasm</keyword>
<dbReference type="InterPro" id="IPR020937">
    <property type="entry name" value="SecA_CS"/>
</dbReference>
<feature type="region of interest" description="Disordered" evidence="14">
    <location>
        <begin position="1034"/>
        <end position="1074"/>
    </location>
</feature>
<dbReference type="EMBL" id="FAXC01000234">
    <property type="protein sequence ID" value="CUV09386.1"/>
    <property type="molecule type" value="Genomic_DNA"/>
</dbReference>
<dbReference type="SUPFAM" id="SSF81767">
    <property type="entry name" value="Pre-protein crosslinking domain of SecA"/>
    <property type="match status" value="1"/>
</dbReference>
<dbReference type="InterPro" id="IPR011130">
    <property type="entry name" value="SecA_preprotein_X-link_dom"/>
</dbReference>
<dbReference type="InterPro" id="IPR011116">
    <property type="entry name" value="SecA_Wing/Scaffold"/>
</dbReference>
<evidence type="ECO:0000256" key="6">
    <source>
        <dbReference type="ARBA" id="ARBA00022490"/>
    </source>
</evidence>
<evidence type="ECO:0000256" key="1">
    <source>
        <dbReference type="ARBA" id="ARBA00004202"/>
    </source>
</evidence>